<keyword evidence="3" id="KW-0378">Hydrolase</keyword>
<dbReference type="GO" id="GO:0016787">
    <property type="term" value="F:hydrolase activity"/>
    <property type="evidence" value="ECO:0007669"/>
    <property type="project" value="UniProtKB-KW"/>
</dbReference>
<keyword evidence="1" id="KW-1133">Transmembrane helix</keyword>
<feature type="transmembrane region" description="Helical" evidence="1">
    <location>
        <begin position="395"/>
        <end position="420"/>
    </location>
</feature>
<dbReference type="Gene3D" id="3.40.50.1820">
    <property type="entry name" value="alpha/beta hydrolase"/>
    <property type="match status" value="1"/>
</dbReference>
<feature type="transmembrane region" description="Helical" evidence="1">
    <location>
        <begin position="463"/>
        <end position="491"/>
    </location>
</feature>
<dbReference type="PANTHER" id="PTHR43265">
    <property type="entry name" value="ESTERASE ESTD"/>
    <property type="match status" value="1"/>
</dbReference>
<dbReference type="InterPro" id="IPR014940">
    <property type="entry name" value="BAAT_C"/>
</dbReference>
<dbReference type="EMBL" id="CP101988">
    <property type="protein sequence ID" value="UUI76436.1"/>
    <property type="molecule type" value="Genomic_DNA"/>
</dbReference>
<sequence>MPFRIAGSTAVGILILAFIGAIMGPQWDPAPLSEALPRERVSTTIGGALPRQQYDVRVSQITVELDGSSVDARLMEPVGAPEGRPGVVFVHGAGTGQSESAFGAQTQALAAAGVVTLVPSKRLDTYSTSHRDYVEMAADYERSVRALREVPGVDPGKVGVYGESEGAWIAPVIAARDPEVAFVVLVSAPVVPPRQQAAFATDAYLRNTGVPGGVFRAIPRAVGISLPGGDFEYVDFDVAPFQRQMTQPVLVVYGTADLSMPMVQGAEQIIRDTAIVGNTDITVRYYENANHGLKVDGKVSSVFLRDLADWVAGLPSTAGAAPRIAGADPVQLYAAAPVPTPRWLGDGDVVLGVAVVGAGLVALGPVILLVAAALRRVRGQPSDSAIAPGMALRTWLLGVLSLLTVGALIWYLLAVARLALGYERNVWIVQGGWLAVRVLGIAAVVAGVLLIERARRVRESGAAIARGAVAIGSFATTVLGAAVLLVVLAYWGVYQLGI</sequence>
<dbReference type="InterPro" id="IPR029058">
    <property type="entry name" value="AB_hydrolase_fold"/>
</dbReference>
<feature type="transmembrane region" description="Helical" evidence="1">
    <location>
        <begin position="349"/>
        <end position="374"/>
    </location>
</feature>
<reference evidence="3 4" key="1">
    <citation type="submission" date="2022-07" db="EMBL/GenBank/DDBJ databases">
        <title>Novel species in genus cellulomonas.</title>
        <authorList>
            <person name="Ye L."/>
        </authorList>
    </citation>
    <scope>NUCLEOTIDE SEQUENCE [LARGE SCALE GENOMIC DNA]</scope>
    <source>
        <strain evidence="4">zg-Y338</strain>
    </source>
</reference>
<accession>A0ABY5L452</accession>
<keyword evidence="1" id="KW-0812">Transmembrane</keyword>
<evidence type="ECO:0000313" key="3">
    <source>
        <dbReference type="EMBL" id="UUI76436.1"/>
    </source>
</evidence>
<name>A0ABY5L452_9CELL</name>
<evidence type="ECO:0000259" key="2">
    <source>
        <dbReference type="Pfam" id="PF08840"/>
    </source>
</evidence>
<keyword evidence="4" id="KW-1185">Reference proteome</keyword>
<dbReference type="RefSeq" id="WP_227568706.1">
    <property type="nucleotide sequence ID" value="NZ_CP101988.1"/>
</dbReference>
<keyword evidence="1" id="KW-0472">Membrane</keyword>
<evidence type="ECO:0000256" key="1">
    <source>
        <dbReference type="SAM" id="Phobius"/>
    </source>
</evidence>
<gene>
    <name evidence="3" type="ORF">NP064_05955</name>
</gene>
<dbReference type="Proteomes" id="UP001316189">
    <property type="component" value="Chromosome"/>
</dbReference>
<feature type="transmembrane region" description="Helical" evidence="1">
    <location>
        <begin position="432"/>
        <end position="451"/>
    </location>
</feature>
<dbReference type="SUPFAM" id="SSF53474">
    <property type="entry name" value="alpha/beta-Hydrolases"/>
    <property type="match status" value="1"/>
</dbReference>
<organism evidence="3 4">
    <name type="scientific">Cellulomonas chengniuliangii</name>
    <dbReference type="NCBI Taxonomy" id="2968084"/>
    <lineage>
        <taxon>Bacteria</taxon>
        <taxon>Bacillati</taxon>
        <taxon>Actinomycetota</taxon>
        <taxon>Actinomycetes</taxon>
        <taxon>Micrococcales</taxon>
        <taxon>Cellulomonadaceae</taxon>
        <taxon>Cellulomonas</taxon>
    </lineage>
</organism>
<proteinExistence type="predicted"/>
<protein>
    <submittedName>
        <fullName evidence="3">Alpha/beta hydrolase</fullName>
    </submittedName>
</protein>
<feature type="domain" description="BAAT/Acyl-CoA thioester hydrolase C-terminal" evidence="2">
    <location>
        <begin position="140"/>
        <end position="293"/>
    </location>
</feature>
<dbReference type="PANTHER" id="PTHR43265:SF1">
    <property type="entry name" value="ESTERASE ESTD"/>
    <property type="match status" value="1"/>
</dbReference>
<dbReference type="InterPro" id="IPR053145">
    <property type="entry name" value="AB_hydrolase_Est10"/>
</dbReference>
<dbReference type="Pfam" id="PF08840">
    <property type="entry name" value="BAAT_C"/>
    <property type="match status" value="1"/>
</dbReference>
<evidence type="ECO:0000313" key="4">
    <source>
        <dbReference type="Proteomes" id="UP001316189"/>
    </source>
</evidence>